<dbReference type="EMBL" id="LFND01000002">
    <property type="protein sequence ID" value="KMQ65643.1"/>
    <property type="molecule type" value="Genomic_DNA"/>
</dbReference>
<name>A0A0J7IGW6_9FLAO</name>
<sequence length="132" mass="15854">MWQSLENTSEVGLSETDRTPVFAFEDYFYKEYSGSIDFEASLAQFIDLYIDNRQSIITETKKAVDPLIEHNHDFGRKEMNYINYYVEISNLNSYEFKIHFVFMHGYVYYEVSYRFLSPENYLITKIERILTN</sequence>
<proteinExistence type="predicted"/>
<protein>
    <submittedName>
        <fullName evidence="1">Uncharacterized protein</fullName>
    </submittedName>
</protein>
<dbReference type="Proteomes" id="UP000036261">
    <property type="component" value="Unassembled WGS sequence"/>
</dbReference>
<comment type="caution">
    <text evidence="1">The sequence shown here is derived from an EMBL/GenBank/DDBJ whole genome shotgun (WGS) entry which is preliminary data.</text>
</comment>
<dbReference type="AlphaFoldDB" id="A0A0J7IGW6"/>
<reference evidence="1 2" key="1">
    <citation type="journal article" date="2013" name="Int. J. Syst. Evol. Microbiol.">
        <title>Chryseobacterium angstadtii sp. nov., isolated from a newt tank.</title>
        <authorList>
            <person name="Kirk K.E."/>
            <person name="Hoffman J.A."/>
            <person name="Smith K.A."/>
            <person name="Strahan B.L."/>
            <person name="Failor K.C."/>
            <person name="Krebs J.E."/>
            <person name="Gale A.N."/>
            <person name="Do T.D."/>
            <person name="Sontag T.C."/>
            <person name="Batties A.M."/>
            <person name="Mistiszyn K."/>
            <person name="Newman J.D."/>
        </authorList>
    </citation>
    <scope>NUCLEOTIDE SEQUENCE [LARGE SCALE GENOMIC DNA]</scope>
    <source>
        <strain evidence="1 2">KM</strain>
    </source>
</reference>
<gene>
    <name evidence="1" type="ORF">ACM46_07150</name>
</gene>
<keyword evidence="2" id="KW-1185">Reference proteome</keyword>
<organism evidence="1 2">
    <name type="scientific">Chryseobacterium angstadtii</name>
    <dbReference type="NCBI Taxonomy" id="558151"/>
    <lineage>
        <taxon>Bacteria</taxon>
        <taxon>Pseudomonadati</taxon>
        <taxon>Bacteroidota</taxon>
        <taxon>Flavobacteriia</taxon>
        <taxon>Flavobacteriales</taxon>
        <taxon>Weeksellaceae</taxon>
        <taxon>Chryseobacterium group</taxon>
        <taxon>Chryseobacterium</taxon>
    </lineage>
</organism>
<dbReference type="PATRIC" id="fig|558151.6.peg.1499"/>
<accession>A0A0J7IGW6</accession>
<evidence type="ECO:0000313" key="2">
    <source>
        <dbReference type="Proteomes" id="UP000036261"/>
    </source>
</evidence>
<evidence type="ECO:0000313" key="1">
    <source>
        <dbReference type="EMBL" id="KMQ65643.1"/>
    </source>
</evidence>